<organism evidence="1 2">
    <name type="scientific">Termitidicoccus mucosus</name>
    <dbReference type="NCBI Taxonomy" id="1184151"/>
    <lineage>
        <taxon>Bacteria</taxon>
        <taxon>Pseudomonadati</taxon>
        <taxon>Verrucomicrobiota</taxon>
        <taxon>Opitutia</taxon>
        <taxon>Opitutales</taxon>
        <taxon>Opitutaceae</taxon>
        <taxon>Termitidicoccus</taxon>
    </lineage>
</organism>
<evidence type="ECO:0000313" key="1">
    <source>
        <dbReference type="EMBL" id="OAM89831.1"/>
    </source>
</evidence>
<name>A0A178IJG8_9BACT</name>
<reference evidence="1 2" key="1">
    <citation type="submission" date="2016-01" db="EMBL/GenBank/DDBJ databases">
        <title>High potential of lignocellulose degradation of a new Verrucomicrobia species.</title>
        <authorList>
            <person name="Wang Y."/>
            <person name="Shi Y."/>
            <person name="Qiu Z."/>
            <person name="Liu S."/>
            <person name="Yang H."/>
        </authorList>
    </citation>
    <scope>NUCLEOTIDE SEQUENCE [LARGE SCALE GENOMIC DNA]</scope>
    <source>
        <strain evidence="1 2">TSB47</strain>
    </source>
</reference>
<accession>A0A178IJG8</accession>
<keyword evidence="2" id="KW-1185">Reference proteome</keyword>
<comment type="caution">
    <text evidence="1">The sequence shown here is derived from an EMBL/GenBank/DDBJ whole genome shotgun (WGS) entry which is preliminary data.</text>
</comment>
<protein>
    <submittedName>
        <fullName evidence="1">Uncharacterized protein</fullName>
    </submittedName>
</protein>
<evidence type="ECO:0000313" key="2">
    <source>
        <dbReference type="Proteomes" id="UP000078486"/>
    </source>
</evidence>
<dbReference type="AlphaFoldDB" id="A0A178IJG8"/>
<dbReference type="EMBL" id="LRRQ01000076">
    <property type="protein sequence ID" value="OAM89831.1"/>
    <property type="molecule type" value="Genomic_DNA"/>
</dbReference>
<proteinExistence type="predicted"/>
<dbReference type="Proteomes" id="UP000078486">
    <property type="component" value="Unassembled WGS sequence"/>
</dbReference>
<sequence length="79" mass="9267">MFPDHHINISYITIYMFDFLLGKLIENRKILQKNAILTWFQINGSVRNLCNDRETLILDNLGAVFIMVKYDRHGILAGR</sequence>
<gene>
    <name evidence="1" type="ORF">AW736_10940</name>
</gene>